<dbReference type="PANTHER" id="PTHR43784:SF2">
    <property type="entry name" value="GDSL-LIKE LIPASE_ACYLHYDROLASE, PUTATIVE (AFU_ORTHOLOGUE AFUA_2G00820)-RELATED"/>
    <property type="match status" value="1"/>
</dbReference>
<dbReference type="InterPro" id="IPR036514">
    <property type="entry name" value="SGNH_hydro_sf"/>
</dbReference>
<evidence type="ECO:0000313" key="3">
    <source>
        <dbReference type="Proteomes" id="UP000013569"/>
    </source>
</evidence>
<dbReference type="Gene3D" id="3.40.50.1110">
    <property type="entry name" value="SGNH hydrolase"/>
    <property type="match status" value="1"/>
</dbReference>
<protein>
    <submittedName>
        <fullName evidence="2">Lysophospholipase-like esterase</fullName>
    </submittedName>
</protein>
<sequence>MGFTRYVALGDSFTEGVGDPDPTRPNGVRGWADRVAEQLAARADDGTGLDRSAFTYANLAIRGRLLDEVVAEQVGPAIDLDPDLVTIYAGGNDLMRPSLDVDKLIARYDAALGDLAATGATVVVFTAYDTGWAPVFRMLRGRIAIYNELVRGVAERHGALIRDFWRMPGYDDYRMWDTDRLHMSPLGHAHMSGRVLDLLGVDHDITPATLAAAAVATRREQRRQNAEWARTFLGPWVMERIRGVSSGDGLTPRWPHPVSAAELA</sequence>
<dbReference type="InterPro" id="IPR053140">
    <property type="entry name" value="GDSL_Rv0518-like"/>
</dbReference>
<name>R7YCC2_9ACTN</name>
<reference evidence="2 3" key="1">
    <citation type="journal article" date="2013" name="Genome Announc.">
        <title>Draft Genome Sequence of a Benzothiophene-Desulfurizing Bacterium, Gordona terrae Strain C-6.</title>
        <authorList>
            <person name="Wang W."/>
            <person name="Ma T."/>
            <person name="Ren Y."/>
            <person name="Li G."/>
        </authorList>
    </citation>
    <scope>NUCLEOTIDE SEQUENCE [LARGE SCALE GENOMIC DNA]</scope>
    <source>
        <strain evidence="2 3">C-6</strain>
    </source>
</reference>
<dbReference type="AlphaFoldDB" id="R7YCC2"/>
<dbReference type="RefSeq" id="WP_010841945.1">
    <property type="nucleotide sequence ID" value="NZ_AQPW01000005.1"/>
</dbReference>
<dbReference type="PATRIC" id="fig|1316928.3.peg.1503"/>
<dbReference type="OrthoDB" id="3465773at2"/>
<proteinExistence type="predicted"/>
<comment type="caution">
    <text evidence="2">The sequence shown here is derived from an EMBL/GenBank/DDBJ whole genome shotgun (WGS) entry which is preliminary data.</text>
</comment>
<gene>
    <name evidence="2" type="ORF">GTC6_07489</name>
</gene>
<dbReference type="PANTHER" id="PTHR43784">
    <property type="entry name" value="GDSL-LIKE LIPASE/ACYLHYDROLASE, PUTATIVE (AFU_ORTHOLOGUE AFUA_2G00820)-RELATED"/>
    <property type="match status" value="1"/>
</dbReference>
<dbReference type="InterPro" id="IPR013830">
    <property type="entry name" value="SGNH_hydro"/>
</dbReference>
<organism evidence="2 3">
    <name type="scientific">Gordonia terrae C-6</name>
    <dbReference type="NCBI Taxonomy" id="1316928"/>
    <lineage>
        <taxon>Bacteria</taxon>
        <taxon>Bacillati</taxon>
        <taxon>Actinomycetota</taxon>
        <taxon>Actinomycetes</taxon>
        <taxon>Mycobacteriales</taxon>
        <taxon>Gordoniaceae</taxon>
        <taxon>Gordonia</taxon>
    </lineage>
</organism>
<dbReference type="EMBL" id="AQPW01000005">
    <property type="protein sequence ID" value="EON33637.1"/>
    <property type="molecule type" value="Genomic_DNA"/>
</dbReference>
<dbReference type="CDD" id="cd01832">
    <property type="entry name" value="SGNH_hydrolase_like_1"/>
    <property type="match status" value="1"/>
</dbReference>
<evidence type="ECO:0000259" key="1">
    <source>
        <dbReference type="Pfam" id="PF13472"/>
    </source>
</evidence>
<accession>R7YCC2</accession>
<feature type="domain" description="SGNH hydrolase-type esterase" evidence="1">
    <location>
        <begin position="8"/>
        <end position="189"/>
    </location>
</feature>
<dbReference type="Proteomes" id="UP000013569">
    <property type="component" value="Unassembled WGS sequence"/>
</dbReference>
<evidence type="ECO:0000313" key="2">
    <source>
        <dbReference type="EMBL" id="EON33637.1"/>
    </source>
</evidence>
<dbReference type="Pfam" id="PF13472">
    <property type="entry name" value="Lipase_GDSL_2"/>
    <property type="match status" value="1"/>
</dbReference>
<dbReference type="SUPFAM" id="SSF52266">
    <property type="entry name" value="SGNH hydrolase"/>
    <property type="match status" value="1"/>
</dbReference>